<dbReference type="SMART" id="SM00422">
    <property type="entry name" value="HTH_MERR"/>
    <property type="match status" value="1"/>
</dbReference>
<dbReference type="InterPro" id="IPR000551">
    <property type="entry name" value="MerR-type_HTH_dom"/>
</dbReference>
<dbReference type="Gene3D" id="1.10.1660.10">
    <property type="match status" value="1"/>
</dbReference>
<keyword evidence="1" id="KW-0238">DNA-binding</keyword>
<dbReference type="Proteomes" id="UP000298355">
    <property type="component" value="Unassembled WGS sequence"/>
</dbReference>
<dbReference type="PANTHER" id="PTHR30204">
    <property type="entry name" value="REDOX-CYCLING DRUG-SENSING TRANSCRIPTIONAL ACTIVATOR SOXR"/>
    <property type="match status" value="1"/>
</dbReference>
<sequence>MGGVVGLRDRKLSGAGRAGGRLTMAEADMKMAELSSRSGMAVATIKFYQRQNLLPPGRRTGPNQALYGDAHLGRIRLIVALTEVGGLTVAAARRVLEAIDSELPLPETFEIAQHSVSEAVDPTAVPADALAHVDALMPGWHVSDDNPGRLAAAQVFDTFTGIGQVDAAGWFRRYAEAAFLAAEADIDELDARIERAAKAEIVVVGTVLGDRLFSGLRRAAQEHLSSLRYPAPPASEL</sequence>
<organism evidence="3 4">
    <name type="scientific">Cryobacterium breve</name>
    <dbReference type="NCBI Taxonomy" id="1259258"/>
    <lineage>
        <taxon>Bacteria</taxon>
        <taxon>Bacillati</taxon>
        <taxon>Actinomycetota</taxon>
        <taxon>Actinomycetes</taxon>
        <taxon>Micrococcales</taxon>
        <taxon>Microbacteriaceae</taxon>
        <taxon>Cryobacterium</taxon>
    </lineage>
</organism>
<reference evidence="3 4" key="1">
    <citation type="submission" date="2019-03" db="EMBL/GenBank/DDBJ databases">
        <title>Genomics of glacier-inhabiting Cryobacterium strains.</title>
        <authorList>
            <person name="Liu Q."/>
            <person name="Xin Y.-H."/>
        </authorList>
    </citation>
    <scope>NUCLEOTIDE SEQUENCE [LARGE SCALE GENOMIC DNA]</scope>
    <source>
        <strain evidence="3 4">TMT4-23</strain>
    </source>
</reference>
<dbReference type="PROSITE" id="PS50937">
    <property type="entry name" value="HTH_MERR_2"/>
    <property type="match status" value="1"/>
</dbReference>
<evidence type="ECO:0000256" key="1">
    <source>
        <dbReference type="ARBA" id="ARBA00023125"/>
    </source>
</evidence>
<dbReference type="PANTHER" id="PTHR30204:SF98">
    <property type="entry name" value="HTH-TYPE TRANSCRIPTIONAL REGULATOR ADHR"/>
    <property type="match status" value="1"/>
</dbReference>
<evidence type="ECO:0000313" key="4">
    <source>
        <dbReference type="Proteomes" id="UP000298355"/>
    </source>
</evidence>
<evidence type="ECO:0000259" key="2">
    <source>
        <dbReference type="PROSITE" id="PS50937"/>
    </source>
</evidence>
<feature type="domain" description="HTH merR-type" evidence="2">
    <location>
        <begin position="28"/>
        <end position="98"/>
    </location>
</feature>
<keyword evidence="4" id="KW-1185">Reference proteome</keyword>
<dbReference type="Pfam" id="PF13411">
    <property type="entry name" value="MerR_1"/>
    <property type="match status" value="1"/>
</dbReference>
<accession>A0ABY2IXG5</accession>
<dbReference type="InterPro" id="IPR047057">
    <property type="entry name" value="MerR_fam"/>
</dbReference>
<protein>
    <submittedName>
        <fullName evidence="3">MerR family transcriptional regulator</fullName>
    </submittedName>
</protein>
<dbReference type="PRINTS" id="PR00040">
    <property type="entry name" value="HTHMERR"/>
</dbReference>
<dbReference type="InterPro" id="IPR009061">
    <property type="entry name" value="DNA-bd_dom_put_sf"/>
</dbReference>
<dbReference type="EMBL" id="SOGJ01000034">
    <property type="protein sequence ID" value="TFC95398.1"/>
    <property type="molecule type" value="Genomic_DNA"/>
</dbReference>
<dbReference type="SUPFAM" id="SSF46955">
    <property type="entry name" value="Putative DNA-binding domain"/>
    <property type="match status" value="1"/>
</dbReference>
<comment type="caution">
    <text evidence="3">The sequence shown here is derived from an EMBL/GenBank/DDBJ whole genome shotgun (WGS) entry which is preliminary data.</text>
</comment>
<evidence type="ECO:0000313" key="3">
    <source>
        <dbReference type="EMBL" id="TFC95398.1"/>
    </source>
</evidence>
<dbReference type="CDD" id="cd04780">
    <property type="entry name" value="HTH_MerR-like_sg5"/>
    <property type="match status" value="1"/>
</dbReference>
<gene>
    <name evidence="3" type="ORF">E3O65_15265</name>
</gene>
<name>A0ABY2IXG5_9MICO</name>
<proteinExistence type="predicted"/>